<comment type="caution">
    <text evidence="1">The sequence shown here is derived from an EMBL/GenBank/DDBJ whole genome shotgun (WGS) entry which is preliminary data.</text>
</comment>
<sequence>MYHGSQEHILISIRRTLPGITFQFQDLRNPFPLEYSPYQPLQPPSSLKHQESSCLLSWLLDISFGTGCPCISTGTYAVRSDLAHGDDGPVPEESTWLDSAALVFLFSRNNMTVSAAIASASGVPMPTPIPAAAPVEIPLLLLDSAAVAEHVAAAPVLCPATAAVAVTVVVARSPRTPPKQEKNLFPVFLPRSKFLTSAGNLLLVAVLRTPAPRPILIRTRAAVEAQLRLREAEAVAHAIMILEAARRDLGTAGDGTGYRLRRLDAVGPVTPLARHRRDQRHRCEEKPPW</sequence>
<dbReference type="RefSeq" id="XP_060356107.1">
    <property type="nucleotide sequence ID" value="XM_060485250.1"/>
</dbReference>
<evidence type="ECO:0000313" key="1">
    <source>
        <dbReference type="EMBL" id="KAK1546993.1"/>
    </source>
</evidence>
<dbReference type="GeneID" id="85369149"/>
<protein>
    <submittedName>
        <fullName evidence="1">Uncharacterized protein</fullName>
    </submittedName>
</protein>
<dbReference type="Proteomes" id="UP001241169">
    <property type="component" value="Unassembled WGS sequence"/>
</dbReference>
<gene>
    <name evidence="1" type="ORF">CPAR01_00960</name>
</gene>
<name>A0ABQ9T5D9_9PEZI</name>
<proteinExistence type="predicted"/>
<organism evidence="1 2">
    <name type="scientific">Colletotrichum paranaense</name>
    <dbReference type="NCBI Taxonomy" id="1914294"/>
    <lineage>
        <taxon>Eukaryota</taxon>
        <taxon>Fungi</taxon>
        <taxon>Dikarya</taxon>
        <taxon>Ascomycota</taxon>
        <taxon>Pezizomycotina</taxon>
        <taxon>Sordariomycetes</taxon>
        <taxon>Hypocreomycetidae</taxon>
        <taxon>Glomerellales</taxon>
        <taxon>Glomerellaceae</taxon>
        <taxon>Colletotrichum</taxon>
        <taxon>Colletotrichum acutatum species complex</taxon>
    </lineage>
</organism>
<evidence type="ECO:0000313" key="2">
    <source>
        <dbReference type="Proteomes" id="UP001241169"/>
    </source>
</evidence>
<accession>A0ABQ9T5D9</accession>
<reference evidence="1 2" key="1">
    <citation type="submission" date="2016-10" db="EMBL/GenBank/DDBJ databases">
        <title>The genome sequence of Colletotrichum fioriniae PJ7.</title>
        <authorList>
            <person name="Baroncelli R."/>
        </authorList>
    </citation>
    <scope>NUCLEOTIDE SEQUENCE [LARGE SCALE GENOMIC DNA]</scope>
    <source>
        <strain evidence="1 2">IMI 384185</strain>
    </source>
</reference>
<keyword evidence="2" id="KW-1185">Reference proteome</keyword>
<dbReference type="EMBL" id="MOPA01000001">
    <property type="protein sequence ID" value="KAK1546993.1"/>
    <property type="molecule type" value="Genomic_DNA"/>
</dbReference>